<gene>
    <name evidence="1" type="ORF">PZH42_28820</name>
</gene>
<dbReference type="AlphaFoldDB" id="A0AAW6MDA5"/>
<proteinExistence type="predicted"/>
<sequence length="74" mass="8602">MLEMAKALAPTEVKLNYLFASRQSLRLAYLKNGNAETYLKIVDKHSLLSKNISDLLWHLHKIPPAYRLKQYSFP</sequence>
<comment type="caution">
    <text evidence="1">The sequence shown here is derived from an EMBL/GenBank/DDBJ whole genome shotgun (WGS) entry which is preliminary data.</text>
</comment>
<organism evidence="1 2">
    <name type="scientific">Bacteroides cellulosilyticus</name>
    <dbReference type="NCBI Taxonomy" id="246787"/>
    <lineage>
        <taxon>Bacteria</taxon>
        <taxon>Pseudomonadati</taxon>
        <taxon>Bacteroidota</taxon>
        <taxon>Bacteroidia</taxon>
        <taxon>Bacteroidales</taxon>
        <taxon>Bacteroidaceae</taxon>
        <taxon>Bacteroides</taxon>
    </lineage>
</organism>
<evidence type="ECO:0000313" key="2">
    <source>
        <dbReference type="Proteomes" id="UP001221924"/>
    </source>
</evidence>
<evidence type="ECO:0000313" key="1">
    <source>
        <dbReference type="EMBL" id="MDE8698014.1"/>
    </source>
</evidence>
<reference evidence="1" key="1">
    <citation type="submission" date="2023-03" db="EMBL/GenBank/DDBJ databases">
        <title>DFI Biobank Strains.</title>
        <authorList>
            <person name="Mostad J."/>
            <person name="Paddock L."/>
            <person name="Medina S."/>
            <person name="Waligurski E."/>
            <person name="Barat B."/>
            <person name="Smith R."/>
            <person name="Burgo V."/>
            <person name="Metcalfe C."/>
            <person name="Woodson C."/>
            <person name="Sundararajan A."/>
            <person name="Ramaswamy R."/>
            <person name="Lin H."/>
            <person name="Pamer E.G."/>
        </authorList>
    </citation>
    <scope>NUCLEOTIDE SEQUENCE</scope>
    <source>
        <strain evidence="1">DFI.9.5</strain>
    </source>
</reference>
<feature type="non-terminal residue" evidence="1">
    <location>
        <position position="74"/>
    </location>
</feature>
<dbReference type="Proteomes" id="UP001221924">
    <property type="component" value="Unassembled WGS sequence"/>
</dbReference>
<accession>A0AAW6MDA5</accession>
<protein>
    <submittedName>
        <fullName evidence="1">Uncharacterized protein</fullName>
    </submittedName>
</protein>
<name>A0AAW6MDA5_9BACE</name>
<dbReference type="EMBL" id="JARFID010000586">
    <property type="protein sequence ID" value="MDE8698014.1"/>
    <property type="molecule type" value="Genomic_DNA"/>
</dbReference>